<dbReference type="PANTHER" id="PTHR23501">
    <property type="entry name" value="MAJOR FACILITATOR SUPERFAMILY"/>
    <property type="match status" value="1"/>
</dbReference>
<keyword evidence="7" id="KW-1185">Reference proteome</keyword>
<comment type="subcellular location">
    <subcellularLocation>
        <location evidence="1">Membrane</location>
        <topology evidence="1">Multi-pass membrane protein</topology>
    </subcellularLocation>
</comment>
<evidence type="ECO:0000313" key="7">
    <source>
        <dbReference type="Proteomes" id="UP000194280"/>
    </source>
</evidence>
<gene>
    <name evidence="6" type="ORF">BTJ68_13004</name>
</gene>
<evidence type="ECO:0000256" key="1">
    <source>
        <dbReference type="ARBA" id="ARBA00004141"/>
    </source>
</evidence>
<keyword evidence="3" id="KW-1133">Transmembrane helix</keyword>
<sequence length="251" mass="27161">MAGEGSSSFYGTFSAQHESNPDFTGAGSNGFAEERSIAGHEKRNTDNMIPFDDRDHDEDDFDAESHASTQPGVKRVEAIATTWTKASLYVAYLGIALLACSTSLESQTTTNLTIYATSAFSAHSLVSTVLVVQGVVLSVVKPPMSKIADQAAANNVKTYAAAQIFYSAGQTGLQILVQIFIADTSDLLNRALIVTLPDIPFLVNVWIGPPLANTILQRLSWRWGYGRKKRLATAVAIPGTEQVEDYQKRLV</sequence>
<comment type="caution">
    <text evidence="6">The sequence shown here is derived from an EMBL/GenBank/DDBJ whole genome shotgun (WGS) entry which is preliminary data.</text>
</comment>
<dbReference type="OrthoDB" id="2241241at2759"/>
<keyword evidence="4" id="KW-0472">Membrane</keyword>
<dbReference type="InterPro" id="IPR036259">
    <property type="entry name" value="MFS_trans_sf"/>
</dbReference>
<dbReference type="PANTHER" id="PTHR23501:SF87">
    <property type="entry name" value="SIDEROPHORE IRON TRANSPORTER 2"/>
    <property type="match status" value="1"/>
</dbReference>
<dbReference type="STRING" id="1157616.A0A1Z5SRZ4"/>
<keyword evidence="2" id="KW-0812">Transmembrane</keyword>
<accession>A0A1Z5SRZ4</accession>
<evidence type="ECO:0000313" key="6">
    <source>
        <dbReference type="EMBL" id="OTA23580.1"/>
    </source>
</evidence>
<evidence type="ECO:0000256" key="4">
    <source>
        <dbReference type="ARBA" id="ARBA00023136"/>
    </source>
</evidence>
<evidence type="ECO:0000256" key="5">
    <source>
        <dbReference type="SAM" id="MobiDB-lite"/>
    </source>
</evidence>
<evidence type="ECO:0000256" key="3">
    <source>
        <dbReference type="ARBA" id="ARBA00022989"/>
    </source>
</evidence>
<dbReference type="EMBL" id="MUNK01000288">
    <property type="protein sequence ID" value="OTA23580.1"/>
    <property type="molecule type" value="Genomic_DNA"/>
</dbReference>
<dbReference type="Proteomes" id="UP000194280">
    <property type="component" value="Unassembled WGS sequence"/>
</dbReference>
<name>A0A1Z5SRZ4_HORWE</name>
<reference evidence="6 7" key="1">
    <citation type="submission" date="2017-01" db="EMBL/GenBank/DDBJ databases">
        <title>The recent genome duplication of the halophilic yeast Hortaea werneckii: insights from long-read sequencing.</title>
        <authorList>
            <person name="Sinha S."/>
            <person name="Flibotte S."/>
            <person name="Neira M."/>
            <person name="Lenassi M."/>
            <person name="Gostincar C."/>
            <person name="Stajich J.E."/>
            <person name="Nislow C.E."/>
        </authorList>
    </citation>
    <scope>NUCLEOTIDE SEQUENCE [LARGE SCALE GENOMIC DNA]</scope>
    <source>
        <strain evidence="6 7">EXF-2000</strain>
    </source>
</reference>
<dbReference type="InParanoid" id="A0A1Z5SRZ4"/>
<feature type="compositionally biased region" description="Basic and acidic residues" evidence="5">
    <location>
        <begin position="32"/>
        <end position="45"/>
    </location>
</feature>
<dbReference type="Gene3D" id="1.20.1250.20">
    <property type="entry name" value="MFS general substrate transporter like domains"/>
    <property type="match status" value="1"/>
</dbReference>
<proteinExistence type="predicted"/>
<dbReference type="VEuPathDB" id="FungiDB:BTJ68_13004"/>
<evidence type="ECO:0000256" key="2">
    <source>
        <dbReference type="ARBA" id="ARBA00022692"/>
    </source>
</evidence>
<dbReference type="AlphaFoldDB" id="A0A1Z5SRZ4"/>
<dbReference type="SUPFAM" id="SSF103473">
    <property type="entry name" value="MFS general substrate transporter"/>
    <property type="match status" value="1"/>
</dbReference>
<feature type="region of interest" description="Disordered" evidence="5">
    <location>
        <begin position="1"/>
        <end position="69"/>
    </location>
</feature>
<dbReference type="GO" id="GO:0005886">
    <property type="term" value="C:plasma membrane"/>
    <property type="evidence" value="ECO:0007669"/>
    <property type="project" value="TreeGrafter"/>
</dbReference>
<organism evidence="6 7">
    <name type="scientific">Hortaea werneckii EXF-2000</name>
    <dbReference type="NCBI Taxonomy" id="1157616"/>
    <lineage>
        <taxon>Eukaryota</taxon>
        <taxon>Fungi</taxon>
        <taxon>Dikarya</taxon>
        <taxon>Ascomycota</taxon>
        <taxon>Pezizomycotina</taxon>
        <taxon>Dothideomycetes</taxon>
        <taxon>Dothideomycetidae</taxon>
        <taxon>Mycosphaerellales</taxon>
        <taxon>Teratosphaeriaceae</taxon>
        <taxon>Hortaea</taxon>
    </lineage>
</organism>
<feature type="compositionally biased region" description="Polar residues" evidence="5">
    <location>
        <begin position="1"/>
        <end position="22"/>
    </location>
</feature>
<dbReference type="GO" id="GO:0015343">
    <property type="term" value="F:siderophore-iron transmembrane transporter activity"/>
    <property type="evidence" value="ECO:0007669"/>
    <property type="project" value="TreeGrafter"/>
</dbReference>
<protein>
    <submittedName>
        <fullName evidence="6">Uncharacterized protein</fullName>
    </submittedName>
</protein>